<dbReference type="AlphaFoldDB" id="A0A0W0WZZ3"/>
<protein>
    <submittedName>
        <fullName evidence="1">Uncharacterized protein</fullName>
    </submittedName>
</protein>
<gene>
    <name evidence="1" type="ORF">Loak_1542</name>
</gene>
<reference evidence="1 2" key="1">
    <citation type="submission" date="2015-11" db="EMBL/GenBank/DDBJ databases">
        <title>Genomic analysis of 38 Legionella species identifies large and diverse effector repertoires.</title>
        <authorList>
            <person name="Burstein D."/>
            <person name="Amaro F."/>
            <person name="Zusman T."/>
            <person name="Lifshitz Z."/>
            <person name="Cohen O."/>
            <person name="Gilbert J.A."/>
            <person name="Pupko T."/>
            <person name="Shuman H.A."/>
            <person name="Segal G."/>
        </authorList>
    </citation>
    <scope>NUCLEOTIDE SEQUENCE [LARGE SCALE GENOMIC DNA]</scope>
    <source>
        <strain evidence="1 2">Oak Ridge-10</strain>
    </source>
</reference>
<comment type="caution">
    <text evidence="1">The sequence shown here is derived from an EMBL/GenBank/DDBJ whole genome shotgun (WGS) entry which is preliminary data.</text>
</comment>
<evidence type="ECO:0000313" key="2">
    <source>
        <dbReference type="Proteomes" id="UP000054858"/>
    </source>
</evidence>
<organism evidence="1 2">
    <name type="scientific">Legionella oakridgensis</name>
    <dbReference type="NCBI Taxonomy" id="29423"/>
    <lineage>
        <taxon>Bacteria</taxon>
        <taxon>Pseudomonadati</taxon>
        <taxon>Pseudomonadota</taxon>
        <taxon>Gammaproteobacteria</taxon>
        <taxon>Legionellales</taxon>
        <taxon>Legionellaceae</taxon>
        <taxon>Legionella</taxon>
    </lineage>
</organism>
<evidence type="ECO:0000313" key="1">
    <source>
        <dbReference type="EMBL" id="KTD37866.1"/>
    </source>
</evidence>
<proteinExistence type="predicted"/>
<dbReference type="Proteomes" id="UP000054858">
    <property type="component" value="Unassembled WGS sequence"/>
</dbReference>
<name>A0A0W0WZZ3_9GAMM</name>
<sequence>MQLYCLIFRIQPPWQEIASLFKGDGLTSDGMMASLTCADKQNQAGYCNHIGMTLCKYVINFHKPT</sequence>
<dbReference type="EMBL" id="LNYP01000029">
    <property type="protein sequence ID" value="KTD37866.1"/>
    <property type="molecule type" value="Genomic_DNA"/>
</dbReference>
<accession>A0A0W0WZZ3</accession>